<gene>
    <name evidence="1" type="ORF">IU449_27385</name>
</gene>
<name>A0ABS0DID4_9NOCA</name>
<dbReference type="Proteomes" id="UP000707731">
    <property type="component" value="Unassembled WGS sequence"/>
</dbReference>
<organism evidence="1 2">
    <name type="scientific">Nocardia higoensis</name>
    <dbReference type="NCBI Taxonomy" id="228599"/>
    <lineage>
        <taxon>Bacteria</taxon>
        <taxon>Bacillati</taxon>
        <taxon>Actinomycetota</taxon>
        <taxon>Actinomycetes</taxon>
        <taxon>Mycobacteriales</taxon>
        <taxon>Nocardiaceae</taxon>
        <taxon>Nocardia</taxon>
    </lineage>
</organism>
<reference evidence="1 2" key="1">
    <citation type="submission" date="2020-10" db="EMBL/GenBank/DDBJ databases">
        <title>Identification of Nocardia species via Next-generation sequencing and recognition of intraspecies genetic diversity.</title>
        <authorList>
            <person name="Li P."/>
            <person name="Li P."/>
            <person name="Lu B."/>
        </authorList>
    </citation>
    <scope>NUCLEOTIDE SEQUENCE [LARGE SCALE GENOMIC DNA]</scope>
    <source>
        <strain evidence="1 2">BJ06-0143</strain>
    </source>
</reference>
<dbReference type="RefSeq" id="WP_195005060.1">
    <property type="nucleotide sequence ID" value="NZ_JADLQN010000010.1"/>
</dbReference>
<sequence length="125" mass="13847">MAELLKRTLRDRANRLILEHPFHSLYEFATALIDDVVDGGLVHEPGRVIETDQGEDTISFDTTALDVLGPRTVILLRGHVYQHAAPGWWSTPMSDVLYSSEQVMDVAGGDDITILHIPNEEPANA</sequence>
<proteinExistence type="predicted"/>
<accession>A0ABS0DID4</accession>
<keyword evidence="2" id="KW-1185">Reference proteome</keyword>
<evidence type="ECO:0000313" key="1">
    <source>
        <dbReference type="EMBL" id="MBF6358225.1"/>
    </source>
</evidence>
<evidence type="ECO:0000313" key="2">
    <source>
        <dbReference type="Proteomes" id="UP000707731"/>
    </source>
</evidence>
<dbReference type="EMBL" id="JADLQN010000010">
    <property type="protein sequence ID" value="MBF6358225.1"/>
    <property type="molecule type" value="Genomic_DNA"/>
</dbReference>
<comment type="caution">
    <text evidence="1">The sequence shown here is derived from an EMBL/GenBank/DDBJ whole genome shotgun (WGS) entry which is preliminary data.</text>
</comment>
<protein>
    <submittedName>
        <fullName evidence="1">Uncharacterized protein</fullName>
    </submittedName>
</protein>